<dbReference type="PANTHER" id="PTHR42937">
    <property type="match status" value="1"/>
</dbReference>
<dbReference type="Proteomes" id="UP000034491">
    <property type="component" value="Unassembled WGS sequence"/>
</dbReference>
<dbReference type="PANTHER" id="PTHR42937:SF1">
    <property type="entry name" value="DIAMINOPROPIONATE AMMONIA-LYASE"/>
    <property type="match status" value="1"/>
</dbReference>
<evidence type="ECO:0000313" key="6">
    <source>
        <dbReference type="Proteomes" id="UP000034491"/>
    </source>
</evidence>
<dbReference type="GO" id="GO:0030170">
    <property type="term" value="F:pyridoxal phosphate binding"/>
    <property type="evidence" value="ECO:0007669"/>
    <property type="project" value="InterPro"/>
</dbReference>
<dbReference type="InterPro" id="IPR010081">
    <property type="entry name" value="DiNH2opropionate_NH3_lyase"/>
</dbReference>
<protein>
    <recommendedName>
        <fullName evidence="4">Tryptophan synthase beta chain-like PALP domain-containing protein</fullName>
    </recommendedName>
</protein>
<dbReference type="NCBIfam" id="TIGR01747">
    <property type="entry name" value="diampropi_NH3ly"/>
    <property type="match status" value="1"/>
</dbReference>
<dbReference type="InterPro" id="IPR036052">
    <property type="entry name" value="TrpB-like_PALP_sf"/>
</dbReference>
<dbReference type="EMBL" id="LANI01000003">
    <property type="protein sequence ID" value="KKJ77690.1"/>
    <property type="molecule type" value="Genomic_DNA"/>
</dbReference>
<evidence type="ECO:0000256" key="2">
    <source>
        <dbReference type="ARBA" id="ARBA00022898"/>
    </source>
</evidence>
<evidence type="ECO:0000256" key="3">
    <source>
        <dbReference type="SAM" id="Phobius"/>
    </source>
</evidence>
<evidence type="ECO:0000313" key="5">
    <source>
        <dbReference type="EMBL" id="KKJ77690.1"/>
    </source>
</evidence>
<dbReference type="SUPFAM" id="SSF53686">
    <property type="entry name" value="Tryptophan synthase beta subunit-like PLP-dependent enzymes"/>
    <property type="match status" value="1"/>
</dbReference>
<dbReference type="NCBIfam" id="NF006058">
    <property type="entry name" value="PRK08206.1"/>
    <property type="match status" value="1"/>
</dbReference>
<dbReference type="CDD" id="cd00640">
    <property type="entry name" value="Trp-synth-beta_II"/>
    <property type="match status" value="1"/>
</dbReference>
<keyword evidence="6" id="KW-1185">Reference proteome</keyword>
<feature type="transmembrane region" description="Helical" evidence="3">
    <location>
        <begin position="247"/>
        <end position="266"/>
    </location>
</feature>
<dbReference type="AlphaFoldDB" id="A0A0M2RCH1"/>
<dbReference type="Gene3D" id="3.40.50.1100">
    <property type="match status" value="3"/>
</dbReference>
<reference evidence="5 6" key="1">
    <citation type="submission" date="2015-03" db="EMBL/GenBank/DDBJ databases">
        <title>Genome sequence of Kiloniella sp. P1-1, isolated from the gut microflora of Pacific white shrimp, Penaeus vannamei.</title>
        <authorList>
            <person name="Shao Z."/>
            <person name="Wang L."/>
            <person name="Li X."/>
        </authorList>
    </citation>
    <scope>NUCLEOTIDE SEQUENCE [LARGE SCALE GENOMIC DNA]</scope>
    <source>
        <strain evidence="5 6">P1-1</strain>
    </source>
</reference>
<dbReference type="Pfam" id="PF00291">
    <property type="entry name" value="PALP"/>
    <property type="match status" value="1"/>
</dbReference>
<proteinExistence type="predicted"/>
<sequence length="417" mass="45859">MVRYLSTWKRSQFSLLPNPDASRSLAYGENLDYILSKESCQKALNEITSWPEYKVSPLTSLPGLAKQLNLVDVSFKDESKRFNLGSFKALGGAYAVLKFLKTFIEQKDDITVDTDDLRKGLYKNITSTLTVTTATDGNHGRSVAWGAQIFGCKATIYVPASCSPSRIEAIKEHGAKVIQTSLDYDETVRHCVKEAEKNHYQIISDTSWEDYHEVPAQIMQGYSIIAEEALKEYFTRPFRQAIPPSHIFIQAGVGGLAAAIAGYFWAHLGERRPKIVIVEPENAACLYATAAEGTLTKARGDKETGNVHTIMAGLDCGETSPIAWQILSRSADFFMTIPDAITGPTMKLIAASPFNDPVLEAGESSVAGLAALIMTATHEDTREILGLSPDSRILLINSEGIMDQSLFQKMVMENETN</sequence>
<dbReference type="GO" id="GO:0008838">
    <property type="term" value="F:diaminopropionate ammonia-lyase activity"/>
    <property type="evidence" value="ECO:0007669"/>
    <property type="project" value="InterPro"/>
</dbReference>
<comment type="caution">
    <text evidence="5">The sequence shown here is derived from an EMBL/GenBank/DDBJ whole genome shotgun (WGS) entry which is preliminary data.</text>
</comment>
<dbReference type="STRING" id="1549748.WH95_04350"/>
<comment type="cofactor">
    <cofactor evidence="1">
        <name>pyridoxal 5'-phosphate</name>
        <dbReference type="ChEBI" id="CHEBI:597326"/>
    </cofactor>
</comment>
<feature type="domain" description="Tryptophan synthase beta chain-like PALP" evidence="4">
    <location>
        <begin position="53"/>
        <end position="398"/>
    </location>
</feature>
<evidence type="ECO:0000259" key="4">
    <source>
        <dbReference type="Pfam" id="PF00291"/>
    </source>
</evidence>
<keyword evidence="3" id="KW-0472">Membrane</keyword>
<gene>
    <name evidence="5" type="ORF">WH95_04350</name>
</gene>
<evidence type="ECO:0000256" key="1">
    <source>
        <dbReference type="ARBA" id="ARBA00001933"/>
    </source>
</evidence>
<dbReference type="OrthoDB" id="34584at2"/>
<keyword evidence="3" id="KW-0812">Transmembrane</keyword>
<keyword evidence="2" id="KW-0663">Pyridoxal phosphate</keyword>
<keyword evidence="3" id="KW-1133">Transmembrane helix</keyword>
<accession>A0A0M2RCH1</accession>
<dbReference type="RefSeq" id="WP_046503537.1">
    <property type="nucleotide sequence ID" value="NZ_LANI01000003.1"/>
</dbReference>
<dbReference type="InterPro" id="IPR001926">
    <property type="entry name" value="TrpB-like_PALP"/>
</dbReference>
<organism evidence="5 6">
    <name type="scientific">Kiloniella litopenaei</name>
    <dbReference type="NCBI Taxonomy" id="1549748"/>
    <lineage>
        <taxon>Bacteria</taxon>
        <taxon>Pseudomonadati</taxon>
        <taxon>Pseudomonadota</taxon>
        <taxon>Alphaproteobacteria</taxon>
        <taxon>Rhodospirillales</taxon>
        <taxon>Kiloniellaceae</taxon>
        <taxon>Kiloniella</taxon>
    </lineage>
</organism>
<dbReference type="PATRIC" id="fig|1549748.8.peg.2350"/>
<name>A0A0M2RCH1_9PROT</name>